<comment type="cofactor">
    <cofactor evidence="1">
        <name>a divalent metal cation</name>
        <dbReference type="ChEBI" id="CHEBI:60240"/>
    </cofactor>
</comment>
<feature type="binding site" evidence="5">
    <location>
        <position position="124"/>
    </location>
    <ligand>
        <name>Mg(2+)</name>
        <dbReference type="ChEBI" id="CHEBI:18420"/>
    </ligand>
</feature>
<gene>
    <name evidence="6" type="primary">dlpA_1</name>
    <name evidence="6" type="ORF">Lgee_0144</name>
</gene>
<dbReference type="Pfam" id="PF03737">
    <property type="entry name" value="RraA-like"/>
    <property type="match status" value="1"/>
</dbReference>
<evidence type="ECO:0000256" key="1">
    <source>
        <dbReference type="ARBA" id="ARBA00001968"/>
    </source>
</evidence>
<accession>A0A0W0U9T0</accession>
<evidence type="ECO:0000256" key="3">
    <source>
        <dbReference type="ARBA" id="ARBA00029596"/>
    </source>
</evidence>
<feature type="binding site" evidence="5">
    <location>
        <position position="123"/>
    </location>
    <ligand>
        <name>substrate</name>
    </ligand>
</feature>
<dbReference type="OrthoDB" id="9812532at2"/>
<dbReference type="InterPro" id="IPR036704">
    <property type="entry name" value="RraA/RraA-like_sf"/>
</dbReference>
<protein>
    <recommendedName>
        <fullName evidence="2">Putative 4-hydroxy-4-methyl-2-oxoglutarate aldolase</fullName>
    </recommendedName>
    <alternativeName>
        <fullName evidence="3">Regulator of ribonuclease activity homolog</fullName>
    </alternativeName>
    <alternativeName>
        <fullName evidence="4">RraA-like protein</fullName>
    </alternativeName>
</protein>
<organism evidence="6 7">
    <name type="scientific">Legionella geestiana</name>
    <dbReference type="NCBI Taxonomy" id="45065"/>
    <lineage>
        <taxon>Bacteria</taxon>
        <taxon>Pseudomonadati</taxon>
        <taxon>Pseudomonadota</taxon>
        <taxon>Gammaproteobacteria</taxon>
        <taxon>Legionellales</taxon>
        <taxon>Legionellaceae</taxon>
        <taxon>Legionella</taxon>
    </lineage>
</organism>
<keyword evidence="5" id="KW-0479">Metal-binding</keyword>
<dbReference type="SUPFAM" id="SSF89562">
    <property type="entry name" value="RraA-like"/>
    <property type="match status" value="1"/>
</dbReference>
<dbReference type="PANTHER" id="PTHR33254:SF4">
    <property type="entry name" value="4-HYDROXY-4-METHYL-2-OXOGLUTARATE ALDOLASE 3-RELATED"/>
    <property type="match status" value="1"/>
</dbReference>
<dbReference type="AlphaFoldDB" id="A0A0W0U9T0"/>
<reference evidence="6 7" key="1">
    <citation type="submission" date="2015-11" db="EMBL/GenBank/DDBJ databases">
        <title>Genomic analysis of 38 Legionella species identifies large and diverse effector repertoires.</title>
        <authorList>
            <person name="Burstein D."/>
            <person name="Amaro F."/>
            <person name="Zusman T."/>
            <person name="Lifshitz Z."/>
            <person name="Cohen O."/>
            <person name="Gilbert J.A."/>
            <person name="Pupko T."/>
            <person name="Shuman H.A."/>
            <person name="Segal G."/>
        </authorList>
    </citation>
    <scope>NUCLEOTIDE SEQUENCE [LARGE SCALE GENOMIC DNA]</scope>
    <source>
        <strain evidence="6 7">ATCC 49504</strain>
    </source>
</reference>
<evidence type="ECO:0000256" key="2">
    <source>
        <dbReference type="ARBA" id="ARBA00016549"/>
    </source>
</evidence>
<name>A0A0W0U9T0_9GAMM</name>
<keyword evidence="7" id="KW-1185">Reference proteome</keyword>
<dbReference type="Gene3D" id="3.50.30.40">
    <property type="entry name" value="Ribonuclease E inhibitor RraA/RraA-like"/>
    <property type="match status" value="1"/>
</dbReference>
<comment type="caution">
    <text evidence="6">The sequence shown here is derived from an EMBL/GenBank/DDBJ whole genome shotgun (WGS) entry which is preliminary data.</text>
</comment>
<dbReference type="PATRIC" id="fig|45065.4.peg.157"/>
<dbReference type="CDD" id="cd16841">
    <property type="entry name" value="RraA_family"/>
    <property type="match status" value="1"/>
</dbReference>
<dbReference type="Proteomes" id="UP000054785">
    <property type="component" value="Unassembled WGS sequence"/>
</dbReference>
<keyword evidence="5" id="KW-0460">Magnesium</keyword>
<proteinExistence type="predicted"/>
<evidence type="ECO:0000256" key="4">
    <source>
        <dbReference type="ARBA" id="ARBA00030169"/>
    </source>
</evidence>
<evidence type="ECO:0000256" key="5">
    <source>
        <dbReference type="PIRSR" id="PIRSR605493-1"/>
    </source>
</evidence>
<sequence>MPLTTESSYREIYQHLTQLSTSSICDAFASVRLMDSKIHPVGDTGQCIGRAYTVDSAQDSLSTMQALDDLPAFLLSLDCADDIVPILLVIASIGAKHALAGGMCAAVAKINGFGGVVTDGYYRDIPEIKDTGLPFFGKGKCAKSGTKDKVGTLRQPIVCGGIDVGPGDIIFADVDGIVAMTKEEAVTAINKAEEIQSMELIALQRIKEGARFNQICNIDEHVHILQEGEPSKLEFTL</sequence>
<dbReference type="RefSeq" id="WP_082635015.1">
    <property type="nucleotide sequence ID" value="NZ_CAAAHN010000015.1"/>
</dbReference>
<dbReference type="EMBL" id="LNYC01000004">
    <property type="protein sequence ID" value="KTD04391.1"/>
    <property type="molecule type" value="Genomic_DNA"/>
</dbReference>
<comment type="cofactor">
    <cofactor evidence="5">
        <name>Mg(2+)</name>
        <dbReference type="ChEBI" id="CHEBI:18420"/>
    </cofactor>
</comment>
<dbReference type="STRING" id="45065.Lgee_0144"/>
<dbReference type="InterPro" id="IPR005493">
    <property type="entry name" value="RraA/RraA-like"/>
</dbReference>
<evidence type="ECO:0000313" key="7">
    <source>
        <dbReference type="Proteomes" id="UP000054785"/>
    </source>
</evidence>
<dbReference type="PANTHER" id="PTHR33254">
    <property type="entry name" value="4-HYDROXY-4-METHYL-2-OXOGLUTARATE ALDOLASE 3-RELATED"/>
    <property type="match status" value="1"/>
</dbReference>
<dbReference type="GO" id="GO:0046872">
    <property type="term" value="F:metal ion binding"/>
    <property type="evidence" value="ECO:0007669"/>
    <property type="project" value="UniProtKB-KW"/>
</dbReference>
<evidence type="ECO:0000313" key="6">
    <source>
        <dbReference type="EMBL" id="KTD04391.1"/>
    </source>
</evidence>